<evidence type="ECO:0000256" key="1">
    <source>
        <dbReference type="SAM" id="Phobius"/>
    </source>
</evidence>
<feature type="transmembrane region" description="Helical" evidence="1">
    <location>
        <begin position="20"/>
        <end position="40"/>
    </location>
</feature>
<geneLocation type="plasmid" evidence="2">
    <name>pBTm019B</name>
</geneLocation>
<sequence length="64" mass="7803">MLLPFLFHYYTNPLINSFLINYLYILISIIQKILLAYVHLYKKRRGQCIYLSIYHRVNVDCIHL</sequence>
<organism evidence="2">
    <name type="scientific">Bacillus thuringiensis</name>
    <dbReference type="NCBI Taxonomy" id="1428"/>
    <lineage>
        <taxon>Bacteria</taxon>
        <taxon>Bacillati</taxon>
        <taxon>Bacillota</taxon>
        <taxon>Bacilli</taxon>
        <taxon>Bacillales</taxon>
        <taxon>Bacillaceae</taxon>
        <taxon>Bacillus</taxon>
        <taxon>Bacillus cereus group</taxon>
    </lineage>
</organism>
<dbReference type="EMBL" id="AB375063">
    <property type="protein sequence ID" value="BAI44027.1"/>
    <property type="molecule type" value="Genomic_DNA"/>
</dbReference>
<keyword evidence="1" id="KW-1133">Transmembrane helix</keyword>
<protein>
    <submittedName>
        <fullName evidence="2">Uncharacterized protein</fullName>
    </submittedName>
</protein>
<evidence type="ECO:0000313" key="2">
    <source>
        <dbReference type="EMBL" id="BAI44027.1"/>
    </source>
</evidence>
<keyword evidence="2" id="KW-0614">Plasmid</keyword>
<accession>C9K1M2</accession>
<keyword evidence="1" id="KW-0812">Transmembrane</keyword>
<reference evidence="2" key="1">
    <citation type="journal article" date="2010" name="Biosci. Biotechnol. Biochem.">
        <title>Three Cry toxins in two types from Bacillus thuringiensis strain M019 preferentially kill human hepatocyte cancer and uterus cervix cancer cells.</title>
        <authorList>
            <person name="Nagamatsu Y."/>
            <person name="Okamura S."/>
            <person name="Saitou H."/>
            <person name="Akao T."/>
            <person name="Mizuki E."/>
        </authorList>
    </citation>
    <scope>NUCLEOTIDE SEQUENCE</scope>
    <source>
        <strain evidence="2">M019</strain>
        <plasmid evidence="2">pBTm019B</plasmid>
    </source>
</reference>
<gene>
    <name evidence="2" type="primary">pB-ORF1</name>
</gene>
<dbReference type="AlphaFoldDB" id="C9K1M2"/>
<keyword evidence="1" id="KW-0472">Membrane</keyword>
<name>C9K1M2_BACTU</name>
<proteinExistence type="predicted"/>